<dbReference type="PROSITE" id="PS50184">
    <property type="entry name" value="VWFC_2"/>
    <property type="match status" value="1"/>
</dbReference>
<evidence type="ECO:0000256" key="2">
    <source>
        <dbReference type="SAM" id="SignalP"/>
    </source>
</evidence>
<dbReference type="FunFam" id="2.10.70.10:FF:000013">
    <property type="entry name" value="Collagen, type I, alpha 1"/>
    <property type="match status" value="1"/>
</dbReference>
<accession>A0A673UEI4</accession>
<dbReference type="InterPro" id="IPR043184">
    <property type="entry name" value="ECM2"/>
</dbReference>
<keyword evidence="2" id="KW-0732">Signal</keyword>
<dbReference type="GO" id="GO:0008201">
    <property type="term" value="F:heparin binding"/>
    <property type="evidence" value="ECO:0007669"/>
    <property type="project" value="TreeGrafter"/>
</dbReference>
<dbReference type="AlphaFoldDB" id="A0A673UEI4"/>
<evidence type="ECO:0000256" key="1">
    <source>
        <dbReference type="SAM" id="MobiDB-lite"/>
    </source>
</evidence>
<protein>
    <recommendedName>
        <fullName evidence="3">VWFC domain-containing protein</fullName>
    </recommendedName>
</protein>
<feature type="chain" id="PRO_5025560361" description="VWFC domain-containing protein" evidence="2">
    <location>
        <begin position="21"/>
        <end position="162"/>
    </location>
</feature>
<dbReference type="GO" id="GO:0070052">
    <property type="term" value="F:collagen V binding"/>
    <property type="evidence" value="ECO:0007669"/>
    <property type="project" value="TreeGrafter"/>
</dbReference>
<sequence>MKSAGLLCLLLLILCQTDVGQNEEAPGKQRRRPYSGRRRGSSSAARRPGRRLGPRQATVTHAAARPVLSLDYSTEDTSDSFLGLLGVESSYNVLPGRKGHCLVNGLTMYHKAVWSPEPCTTCLCAQGRVLCDETVCPALACPHTATPEGECCPVCVDTASAP</sequence>
<dbReference type="Proteomes" id="UP000472268">
    <property type="component" value="Chromosome 13"/>
</dbReference>
<evidence type="ECO:0000313" key="4">
    <source>
        <dbReference type="Ensembl" id="ENSSSUP00005023963.1"/>
    </source>
</evidence>
<feature type="domain" description="VWFC" evidence="3">
    <location>
        <begin position="99"/>
        <end position="156"/>
    </location>
</feature>
<evidence type="ECO:0000313" key="5">
    <source>
        <dbReference type="Proteomes" id="UP000472268"/>
    </source>
</evidence>
<dbReference type="Pfam" id="PF00093">
    <property type="entry name" value="VWC"/>
    <property type="match status" value="1"/>
</dbReference>
<reference evidence="4" key="3">
    <citation type="submission" date="2025-09" db="UniProtKB">
        <authorList>
            <consortium name="Ensembl"/>
        </authorList>
    </citation>
    <scope>IDENTIFICATION</scope>
</reference>
<dbReference type="InterPro" id="IPR001007">
    <property type="entry name" value="VWF_dom"/>
</dbReference>
<proteinExistence type="predicted"/>
<dbReference type="PANTHER" id="PTHR46544">
    <property type="entry name" value="EXTRACELLULAR MATRIX PROTEIN 2-RELATED"/>
    <property type="match status" value="1"/>
</dbReference>
<dbReference type="Ensembl" id="ENSSSUT00005027443.1">
    <property type="protein sequence ID" value="ENSSSUP00005023963.1"/>
    <property type="gene ID" value="ENSSSUG00005015623.1"/>
</dbReference>
<dbReference type="SMART" id="SM00214">
    <property type="entry name" value="VWC"/>
    <property type="match status" value="1"/>
</dbReference>
<dbReference type="PROSITE" id="PS01208">
    <property type="entry name" value="VWFC_1"/>
    <property type="match status" value="1"/>
</dbReference>
<feature type="signal peptide" evidence="2">
    <location>
        <begin position="1"/>
        <end position="20"/>
    </location>
</feature>
<feature type="compositionally biased region" description="Basic residues" evidence="1">
    <location>
        <begin position="28"/>
        <end position="40"/>
    </location>
</feature>
<feature type="region of interest" description="Disordered" evidence="1">
    <location>
        <begin position="22"/>
        <end position="58"/>
    </location>
</feature>
<dbReference type="GO" id="GO:0030198">
    <property type="term" value="P:extracellular matrix organization"/>
    <property type="evidence" value="ECO:0007669"/>
    <property type="project" value="TreeGrafter"/>
</dbReference>
<organism evidence="4 5">
    <name type="scientific">Suricata suricatta</name>
    <name type="common">Meerkat</name>
    <dbReference type="NCBI Taxonomy" id="37032"/>
    <lineage>
        <taxon>Eukaryota</taxon>
        <taxon>Metazoa</taxon>
        <taxon>Chordata</taxon>
        <taxon>Craniata</taxon>
        <taxon>Vertebrata</taxon>
        <taxon>Euteleostomi</taxon>
        <taxon>Mammalia</taxon>
        <taxon>Eutheria</taxon>
        <taxon>Laurasiatheria</taxon>
        <taxon>Carnivora</taxon>
        <taxon>Feliformia</taxon>
        <taxon>Herpestidae</taxon>
        <taxon>Suricata</taxon>
    </lineage>
</organism>
<dbReference type="PANTHER" id="PTHR46544:SF1">
    <property type="entry name" value="EXTRACELLULAR MATRIX PROTEIN 2"/>
    <property type="match status" value="1"/>
</dbReference>
<reference evidence="4 5" key="1">
    <citation type="submission" date="2019-05" db="EMBL/GenBank/DDBJ databases">
        <title>A Chromosome-scale Meerkat (S. suricatta) Genome Assembly.</title>
        <authorList>
            <person name="Dudchenko O."/>
            <person name="Lieberman Aiden E."/>
            <person name="Tung J."/>
            <person name="Barreiro L.B."/>
            <person name="Clutton-Brock T.H."/>
        </authorList>
    </citation>
    <scope>NUCLEOTIDE SEQUENCE [LARGE SCALE GENOMIC DNA]</scope>
</reference>
<name>A0A673UEI4_SURSU</name>
<dbReference type="SUPFAM" id="SSF57603">
    <property type="entry name" value="FnI-like domain"/>
    <property type="match status" value="1"/>
</dbReference>
<dbReference type="GO" id="GO:0031012">
    <property type="term" value="C:extracellular matrix"/>
    <property type="evidence" value="ECO:0007669"/>
    <property type="project" value="TreeGrafter"/>
</dbReference>
<keyword evidence="5" id="KW-1185">Reference proteome</keyword>
<reference evidence="4" key="2">
    <citation type="submission" date="2025-08" db="UniProtKB">
        <authorList>
            <consortium name="Ensembl"/>
        </authorList>
    </citation>
    <scope>IDENTIFICATION</scope>
</reference>
<evidence type="ECO:0000259" key="3">
    <source>
        <dbReference type="PROSITE" id="PS50184"/>
    </source>
</evidence>
<dbReference type="Gene3D" id="6.20.200.20">
    <property type="match status" value="1"/>
</dbReference>
<dbReference type="GO" id="GO:0010811">
    <property type="term" value="P:positive regulation of cell-substrate adhesion"/>
    <property type="evidence" value="ECO:0007669"/>
    <property type="project" value="TreeGrafter"/>
</dbReference>